<dbReference type="AlphaFoldDB" id="A0A6J6F7U1"/>
<keyword evidence="4 5" id="KW-0472">Membrane</keyword>
<evidence type="ECO:0000259" key="6">
    <source>
        <dbReference type="Pfam" id="PF04932"/>
    </source>
</evidence>
<dbReference type="EMBL" id="CAEZUE010000002">
    <property type="protein sequence ID" value="CAB4583123.1"/>
    <property type="molecule type" value="Genomic_DNA"/>
</dbReference>
<feature type="transmembrane region" description="Helical" evidence="5">
    <location>
        <begin position="56"/>
        <end position="76"/>
    </location>
</feature>
<dbReference type="InterPro" id="IPR007016">
    <property type="entry name" value="O-antigen_ligase-rel_domated"/>
</dbReference>
<evidence type="ECO:0000313" key="7">
    <source>
        <dbReference type="EMBL" id="CAB4583123.1"/>
    </source>
</evidence>
<reference evidence="7" key="1">
    <citation type="submission" date="2020-05" db="EMBL/GenBank/DDBJ databases">
        <authorList>
            <person name="Chiriac C."/>
            <person name="Salcher M."/>
            <person name="Ghai R."/>
            <person name="Kavagutti S V."/>
        </authorList>
    </citation>
    <scope>NUCLEOTIDE SEQUENCE</scope>
</reference>
<feature type="transmembrane region" description="Helical" evidence="5">
    <location>
        <begin position="390"/>
        <end position="406"/>
    </location>
</feature>
<protein>
    <submittedName>
        <fullName evidence="7">Unannotated protein</fullName>
    </submittedName>
</protein>
<dbReference type="PANTHER" id="PTHR37422">
    <property type="entry name" value="TEICHURONIC ACID BIOSYNTHESIS PROTEIN TUAE"/>
    <property type="match status" value="1"/>
</dbReference>
<dbReference type="InterPro" id="IPR051533">
    <property type="entry name" value="WaaL-like"/>
</dbReference>
<feature type="transmembrane region" description="Helical" evidence="5">
    <location>
        <begin position="115"/>
        <end position="138"/>
    </location>
</feature>
<feature type="transmembrane region" description="Helical" evidence="5">
    <location>
        <begin position="246"/>
        <end position="266"/>
    </location>
</feature>
<feature type="transmembrane region" description="Helical" evidence="5">
    <location>
        <begin position="169"/>
        <end position="189"/>
    </location>
</feature>
<name>A0A6J6F7U1_9ZZZZ</name>
<feature type="transmembrane region" description="Helical" evidence="5">
    <location>
        <begin position="367"/>
        <end position="384"/>
    </location>
</feature>
<accession>A0A6J6F7U1</accession>
<feature type="transmembrane region" description="Helical" evidence="5">
    <location>
        <begin position="30"/>
        <end position="49"/>
    </location>
</feature>
<dbReference type="PANTHER" id="PTHR37422:SF13">
    <property type="entry name" value="LIPOPOLYSACCHARIDE BIOSYNTHESIS PROTEIN PA4999-RELATED"/>
    <property type="match status" value="1"/>
</dbReference>
<feature type="transmembrane region" description="Helical" evidence="5">
    <location>
        <begin position="334"/>
        <end position="355"/>
    </location>
</feature>
<evidence type="ECO:0000256" key="3">
    <source>
        <dbReference type="ARBA" id="ARBA00022989"/>
    </source>
</evidence>
<sequence length="416" mass="45116">MREFVTHRLTIAAVISVLLLGEVFRSALSITGWAILPAVTIVWALIVVWREPRIGTVLPIPLIAFFAWITLTPLWSPYAATAVLGVVIALGTALVAFALTRVATLSELFALARSVLRVAIYGSLAFELVAAVLGRPIFKVGEAVTSETPREIAWSRAELFDPAARIQGLPGNANILAILTILFLILTAVEIGTRRRLSWLIAIDLAVSGYVFVRTESATAILALAAAAVVGALAMIARRQTRTARILVWGTGVVGLIAIVVALVNFDRFTALLGKSPDLTHRFDIWAATLNRIAEQPVIGHGYVGFWPMWEPFFALHSIRNIPVSQAHNAWLDFALQAGVVGAVLFAVALVVVAVRTWKSTVFQPSAASLTAVMVLTVQIVQSITESRLLSEWGLTFVVIFAIEFSRRATRQPQLS</sequence>
<evidence type="ECO:0000256" key="4">
    <source>
        <dbReference type="ARBA" id="ARBA00023136"/>
    </source>
</evidence>
<evidence type="ECO:0000256" key="2">
    <source>
        <dbReference type="ARBA" id="ARBA00022692"/>
    </source>
</evidence>
<proteinExistence type="predicted"/>
<organism evidence="7">
    <name type="scientific">freshwater metagenome</name>
    <dbReference type="NCBI Taxonomy" id="449393"/>
    <lineage>
        <taxon>unclassified sequences</taxon>
        <taxon>metagenomes</taxon>
        <taxon>ecological metagenomes</taxon>
    </lineage>
</organism>
<keyword evidence="2 5" id="KW-0812">Transmembrane</keyword>
<dbReference type="GO" id="GO:0016020">
    <property type="term" value="C:membrane"/>
    <property type="evidence" value="ECO:0007669"/>
    <property type="project" value="UniProtKB-SubCell"/>
</dbReference>
<evidence type="ECO:0000256" key="1">
    <source>
        <dbReference type="ARBA" id="ARBA00004141"/>
    </source>
</evidence>
<feature type="transmembrane region" description="Helical" evidence="5">
    <location>
        <begin position="219"/>
        <end position="237"/>
    </location>
</feature>
<evidence type="ECO:0000256" key="5">
    <source>
        <dbReference type="SAM" id="Phobius"/>
    </source>
</evidence>
<keyword evidence="3 5" id="KW-1133">Transmembrane helix</keyword>
<dbReference type="Pfam" id="PF04932">
    <property type="entry name" value="Wzy_C"/>
    <property type="match status" value="1"/>
</dbReference>
<feature type="transmembrane region" description="Helical" evidence="5">
    <location>
        <begin position="196"/>
        <end position="213"/>
    </location>
</feature>
<comment type="subcellular location">
    <subcellularLocation>
        <location evidence="1">Membrane</location>
        <topology evidence="1">Multi-pass membrane protein</topology>
    </subcellularLocation>
</comment>
<feature type="domain" description="O-antigen ligase-related" evidence="6">
    <location>
        <begin position="206"/>
        <end position="347"/>
    </location>
</feature>
<gene>
    <name evidence="7" type="ORF">UFOPK1788_00028</name>
</gene>
<feature type="transmembrane region" description="Helical" evidence="5">
    <location>
        <begin position="82"/>
        <end position="103"/>
    </location>
</feature>